<keyword evidence="3" id="KW-1185">Reference proteome</keyword>
<sequence>MSHFKINKKALMGAALLATAPTVKAQGTGGGSTEGSKSQRGINHLTLEEAPLENITLCIPGKSMTGITGNFKYLPDKVAVVINNWDTSFVKMTFVVSHMTATDYDRQLILAYSQDLLPSPAIPTPKSENKLGLDLNNVEIVGIYDVSSFGMKAQPGTRIGRGNPAPRVKWEFDINLDTAIIPTMVRGSNDNVIYMQAALIKKSDFEAGKFDGMILSEVDTIQFVEKCPEVMVVEEGKPPVRITEMCADKEGNFGACNSDAGGK</sequence>
<dbReference type="Proteomes" id="UP001171945">
    <property type="component" value="Unassembled WGS sequence"/>
</dbReference>
<evidence type="ECO:0000313" key="3">
    <source>
        <dbReference type="Proteomes" id="UP001171945"/>
    </source>
</evidence>
<evidence type="ECO:0008006" key="4">
    <source>
        <dbReference type="Google" id="ProtNLM"/>
    </source>
</evidence>
<accession>A0ABT7VS92</accession>
<proteinExistence type="predicted"/>
<dbReference type="EMBL" id="JAUCGM010000006">
    <property type="protein sequence ID" value="MDM8561811.1"/>
    <property type="molecule type" value="Genomic_DNA"/>
</dbReference>
<evidence type="ECO:0000256" key="1">
    <source>
        <dbReference type="SAM" id="SignalP"/>
    </source>
</evidence>
<protein>
    <recommendedName>
        <fullName evidence="4">Secreted protein</fullName>
    </recommendedName>
</protein>
<evidence type="ECO:0000313" key="2">
    <source>
        <dbReference type="EMBL" id="MDM8561811.1"/>
    </source>
</evidence>
<feature type="chain" id="PRO_5047453088" description="Secreted protein" evidence="1">
    <location>
        <begin position="26"/>
        <end position="263"/>
    </location>
</feature>
<keyword evidence="1" id="KW-0732">Signal</keyword>
<feature type="signal peptide" evidence="1">
    <location>
        <begin position="1"/>
        <end position="25"/>
    </location>
</feature>
<name>A0ABT7VS92_9GAMM</name>
<reference evidence="2" key="1">
    <citation type="submission" date="2023-06" db="EMBL/GenBank/DDBJ databases">
        <title>Uncultivated large filamentous bacteria from sulfidic sediments reveal new species and different genomic features in energy metabolism and defense.</title>
        <authorList>
            <person name="Fonseca A."/>
        </authorList>
    </citation>
    <scope>NUCLEOTIDE SEQUENCE</scope>
    <source>
        <strain evidence="2">HSG4</strain>
    </source>
</reference>
<gene>
    <name evidence="2" type="ORF">QUF54_00475</name>
</gene>
<comment type="caution">
    <text evidence="2">The sequence shown here is derived from an EMBL/GenBank/DDBJ whole genome shotgun (WGS) entry which is preliminary data.</text>
</comment>
<organism evidence="2 3">
    <name type="scientific">Candidatus Marithioploca araucensis</name>
    <dbReference type="NCBI Taxonomy" id="70273"/>
    <lineage>
        <taxon>Bacteria</taxon>
        <taxon>Pseudomonadati</taxon>
        <taxon>Pseudomonadota</taxon>
        <taxon>Gammaproteobacteria</taxon>
        <taxon>Thiotrichales</taxon>
        <taxon>Thiotrichaceae</taxon>
        <taxon>Candidatus Marithioploca</taxon>
    </lineage>
</organism>